<dbReference type="Proteomes" id="UP001385951">
    <property type="component" value="Unassembled WGS sequence"/>
</dbReference>
<accession>A0AAW0G063</accession>
<keyword evidence="2" id="KW-1185">Reference proteome</keyword>
<evidence type="ECO:0000313" key="2">
    <source>
        <dbReference type="Proteomes" id="UP001385951"/>
    </source>
</evidence>
<sequence length="329" mass="37505">MATLQQNAMKDAETLAHLAEETRSIDKRVFDFQDSVSRLRLTFPADLDLCPVFSDLVWKSKDCSGDLRGAINDFRQVMLSEIQDRRSPTHERIDKLSKWIESLRPQVEESKTLPSQFRRFSEDIAIHARSLRDYEESEAKAIDDHQLQIRRMVEGFNTAIEEQSVSGCSTIISQIGGALLPRNHSRHNARNVLSGSTPSSSSNLAHDHYCGGREGERYTNSRIGPKQLRRMREQIDHEQQAVLMREELLHSQTIRNTQPSKFLILIVSDIEVLSRKMEVFHSIYRSLLVDLETLKTVLQSGRFLSSTMSPLASTLSGYAKALERYQSAT</sequence>
<comment type="caution">
    <text evidence="1">The sequence shown here is derived from an EMBL/GenBank/DDBJ whole genome shotgun (WGS) entry which is preliminary data.</text>
</comment>
<organism evidence="1 2">
    <name type="scientific">Cerrena zonata</name>
    <dbReference type="NCBI Taxonomy" id="2478898"/>
    <lineage>
        <taxon>Eukaryota</taxon>
        <taxon>Fungi</taxon>
        <taxon>Dikarya</taxon>
        <taxon>Basidiomycota</taxon>
        <taxon>Agaricomycotina</taxon>
        <taxon>Agaricomycetes</taxon>
        <taxon>Polyporales</taxon>
        <taxon>Cerrenaceae</taxon>
        <taxon>Cerrena</taxon>
    </lineage>
</organism>
<gene>
    <name evidence="1" type="ORF">QCA50_013560</name>
</gene>
<dbReference type="AlphaFoldDB" id="A0AAW0G063"/>
<evidence type="ECO:0000313" key="1">
    <source>
        <dbReference type="EMBL" id="KAK7683298.1"/>
    </source>
</evidence>
<dbReference type="EMBL" id="JASBNA010000031">
    <property type="protein sequence ID" value="KAK7683298.1"/>
    <property type="molecule type" value="Genomic_DNA"/>
</dbReference>
<reference evidence="1 2" key="1">
    <citation type="submission" date="2022-09" db="EMBL/GenBank/DDBJ databases">
        <authorList>
            <person name="Palmer J.M."/>
        </authorList>
    </citation>
    <scope>NUCLEOTIDE SEQUENCE [LARGE SCALE GENOMIC DNA]</scope>
    <source>
        <strain evidence="1 2">DSM 7382</strain>
    </source>
</reference>
<protein>
    <submittedName>
        <fullName evidence="1">Uncharacterized protein</fullName>
    </submittedName>
</protein>
<proteinExistence type="predicted"/>
<name>A0AAW0G063_9APHY</name>